<organism evidence="1">
    <name type="scientific">Tetraselmis sp. GSL018</name>
    <dbReference type="NCBI Taxonomy" id="582737"/>
    <lineage>
        <taxon>Eukaryota</taxon>
        <taxon>Viridiplantae</taxon>
        <taxon>Chlorophyta</taxon>
        <taxon>core chlorophytes</taxon>
        <taxon>Chlorodendrophyceae</taxon>
        <taxon>Chlorodendrales</taxon>
        <taxon>Chlorodendraceae</taxon>
        <taxon>Tetraselmis</taxon>
    </lineage>
</organism>
<name>A0A061QV30_9CHLO</name>
<reference evidence="1" key="1">
    <citation type="submission" date="2014-05" db="EMBL/GenBank/DDBJ databases">
        <title>The transcriptome of the halophilic microalga Tetraselmis sp. GSL018 isolated from the Great Salt Lake, Utah.</title>
        <authorList>
            <person name="Jinkerson R.E."/>
            <person name="D'Adamo S."/>
            <person name="Posewitz M.C."/>
        </authorList>
    </citation>
    <scope>NUCLEOTIDE SEQUENCE</scope>
    <source>
        <strain evidence="1">GSL018</strain>
    </source>
</reference>
<feature type="non-terminal residue" evidence="1">
    <location>
        <position position="1"/>
    </location>
</feature>
<sequence>VRTHNASAFPTTSWHCNIGGALGPRRKANWPVPTQYHFIKCNQLCA</sequence>
<dbReference type="AlphaFoldDB" id="A0A061QV30"/>
<evidence type="ECO:0000313" key="1">
    <source>
        <dbReference type="EMBL" id="JAC62319.1"/>
    </source>
</evidence>
<accession>A0A061QV30</accession>
<proteinExistence type="predicted"/>
<dbReference type="EMBL" id="GBEZ01024695">
    <property type="protein sequence ID" value="JAC62319.1"/>
    <property type="molecule type" value="Transcribed_RNA"/>
</dbReference>
<protein>
    <submittedName>
        <fullName evidence="1">Uncharacterized protein</fullName>
    </submittedName>
</protein>
<gene>
    <name evidence="1" type="ORF">TSPGSL018_23676</name>
</gene>